<keyword evidence="1" id="KW-0328">Glycosyltransferase</keyword>
<dbReference type="InterPro" id="IPR011268">
    <property type="entry name" value="Purine_phosphorylase"/>
</dbReference>
<organism evidence="3 4">
    <name type="scientific">Trichomonascus ciferrii</name>
    <dbReference type="NCBI Taxonomy" id="44093"/>
    <lineage>
        <taxon>Eukaryota</taxon>
        <taxon>Fungi</taxon>
        <taxon>Dikarya</taxon>
        <taxon>Ascomycota</taxon>
        <taxon>Saccharomycotina</taxon>
        <taxon>Dipodascomycetes</taxon>
        <taxon>Dipodascales</taxon>
        <taxon>Trichomonascaceae</taxon>
        <taxon>Trichomonascus</taxon>
        <taxon>Trichomonascus ciferrii complex</taxon>
    </lineage>
</organism>
<reference evidence="3" key="1">
    <citation type="journal article" date="2019" name="G3 (Bethesda)">
        <title>Genome Assemblies of Two Rare Opportunistic Yeast Pathogens: Diutina rugosa (syn. Candida rugosa) and Trichomonascus ciferrii (syn. Candida ciferrii).</title>
        <authorList>
            <person name="Mixao V."/>
            <person name="Saus E."/>
            <person name="Hansen A.P."/>
            <person name="Lass-Florl C."/>
            <person name="Gabaldon T."/>
        </authorList>
    </citation>
    <scope>NUCLEOTIDE SEQUENCE</scope>
    <source>
        <strain evidence="3">CBS 4856</strain>
    </source>
</reference>
<dbReference type="GO" id="GO:0004731">
    <property type="term" value="F:purine-nucleoside phosphorylase activity"/>
    <property type="evidence" value="ECO:0007669"/>
    <property type="project" value="InterPro"/>
</dbReference>
<dbReference type="GO" id="GO:0009116">
    <property type="term" value="P:nucleoside metabolic process"/>
    <property type="evidence" value="ECO:0007669"/>
    <property type="project" value="InterPro"/>
</dbReference>
<dbReference type="GO" id="GO:0005737">
    <property type="term" value="C:cytoplasm"/>
    <property type="evidence" value="ECO:0007669"/>
    <property type="project" value="TreeGrafter"/>
</dbReference>
<evidence type="ECO:0000256" key="1">
    <source>
        <dbReference type="ARBA" id="ARBA00022676"/>
    </source>
</evidence>
<name>A0A642UGF8_9ASCO</name>
<proteinExistence type="predicted"/>
<evidence type="ECO:0000256" key="2">
    <source>
        <dbReference type="ARBA" id="ARBA00022679"/>
    </source>
</evidence>
<dbReference type="PANTHER" id="PTHR11904:SF9">
    <property type="entry name" value="PURINE NUCLEOSIDE PHOSPHORYLASE-RELATED"/>
    <property type="match status" value="1"/>
</dbReference>
<evidence type="ECO:0000313" key="3">
    <source>
        <dbReference type="EMBL" id="KAA8898430.1"/>
    </source>
</evidence>
<evidence type="ECO:0000313" key="4">
    <source>
        <dbReference type="Proteomes" id="UP000761534"/>
    </source>
</evidence>
<dbReference type="Proteomes" id="UP000761534">
    <property type="component" value="Unassembled WGS sequence"/>
</dbReference>
<dbReference type="EMBL" id="SWFS01000545">
    <property type="protein sequence ID" value="KAA8898430.1"/>
    <property type="molecule type" value="Genomic_DNA"/>
</dbReference>
<dbReference type="VEuPathDB" id="FungiDB:TRICI_006559"/>
<comment type="caution">
    <text evidence="3">The sequence shown here is derived from an EMBL/GenBank/DDBJ whole genome shotgun (WGS) entry which is preliminary data.</text>
</comment>
<gene>
    <name evidence="3" type="ORF">TRICI_006559</name>
</gene>
<keyword evidence="4" id="KW-1185">Reference proteome</keyword>
<dbReference type="OrthoDB" id="10261782at2759"/>
<dbReference type="PANTHER" id="PTHR11904">
    <property type="entry name" value="METHYLTHIOADENOSINE/PURINE NUCLEOSIDE PHOSPHORYLASE"/>
    <property type="match status" value="1"/>
</dbReference>
<dbReference type="SUPFAM" id="SSF53167">
    <property type="entry name" value="Purine and uridine phosphorylases"/>
    <property type="match status" value="1"/>
</dbReference>
<evidence type="ECO:0008006" key="5">
    <source>
        <dbReference type="Google" id="ProtNLM"/>
    </source>
</evidence>
<protein>
    <recommendedName>
        <fullName evidence="5">Purine-nucleoside phosphorylase</fullName>
    </recommendedName>
</protein>
<accession>A0A642UGF8</accession>
<dbReference type="InterPro" id="IPR035994">
    <property type="entry name" value="Nucleoside_phosphorylase_sf"/>
</dbReference>
<sequence length="70" mass="7621">MDNIYEKAVESVKAIRRKIPESLAKPKVAIICGTGLGGLANVLWDDSKVVIPYSDIPHFKQSTGKSPLLI</sequence>
<dbReference type="Gene3D" id="3.40.50.1580">
    <property type="entry name" value="Nucleoside phosphorylase domain"/>
    <property type="match status" value="1"/>
</dbReference>
<dbReference type="AlphaFoldDB" id="A0A642UGF8"/>
<keyword evidence="2" id="KW-0808">Transferase</keyword>